<organism evidence="9 10">
    <name type="scientific">Elaeis guineensis var. tenera</name>
    <name type="common">Oil palm</name>
    <dbReference type="NCBI Taxonomy" id="51953"/>
    <lineage>
        <taxon>Eukaryota</taxon>
        <taxon>Viridiplantae</taxon>
        <taxon>Streptophyta</taxon>
        <taxon>Embryophyta</taxon>
        <taxon>Tracheophyta</taxon>
        <taxon>Spermatophyta</taxon>
        <taxon>Magnoliopsida</taxon>
        <taxon>Liliopsida</taxon>
        <taxon>Arecaceae</taxon>
        <taxon>Arecoideae</taxon>
        <taxon>Cocoseae</taxon>
        <taxon>Elaeidinae</taxon>
        <taxon>Elaeis</taxon>
    </lineage>
</organism>
<dbReference type="Proteomes" id="UP000504607">
    <property type="component" value="Chromosome 13"/>
</dbReference>
<dbReference type="PROSITE" id="PS00194">
    <property type="entry name" value="THIOREDOXIN_1"/>
    <property type="match status" value="1"/>
</dbReference>
<dbReference type="InterPro" id="IPR052259">
    <property type="entry name" value="Nucleoredoxin-like"/>
</dbReference>
<dbReference type="PROSITE" id="PS51352">
    <property type="entry name" value="THIOREDOXIN_2"/>
    <property type="match status" value="2"/>
</dbReference>
<keyword evidence="2" id="KW-0677">Repeat</keyword>
<proteinExistence type="inferred from homology"/>
<dbReference type="Pfam" id="PF03107">
    <property type="entry name" value="C1_2"/>
    <property type="match status" value="1"/>
</dbReference>
<dbReference type="SUPFAM" id="SSF57889">
    <property type="entry name" value="Cysteine-rich domain"/>
    <property type="match status" value="1"/>
</dbReference>
<evidence type="ECO:0000256" key="2">
    <source>
        <dbReference type="ARBA" id="ARBA00022737"/>
    </source>
</evidence>
<evidence type="ECO:0000259" key="8">
    <source>
        <dbReference type="PROSITE" id="PS51352"/>
    </source>
</evidence>
<dbReference type="InterPro" id="IPR004146">
    <property type="entry name" value="DC1"/>
</dbReference>
<dbReference type="CDD" id="cd03009">
    <property type="entry name" value="TryX_like_TryX_NRX"/>
    <property type="match status" value="2"/>
</dbReference>
<dbReference type="RefSeq" id="XP_010937316.1">
    <property type="nucleotide sequence ID" value="XM_010939014.3"/>
</dbReference>
<gene>
    <name evidence="10" type="primary">LOC105056708</name>
</gene>
<dbReference type="PANTHER" id="PTHR13871:SF96">
    <property type="entry name" value="THIOREDOXIN DOMAIN-CONTAINING PROTEIN"/>
    <property type="match status" value="1"/>
</dbReference>
<evidence type="ECO:0000256" key="3">
    <source>
        <dbReference type="ARBA" id="ARBA00023002"/>
    </source>
</evidence>
<evidence type="ECO:0000256" key="5">
    <source>
        <dbReference type="ARBA" id="ARBA00025782"/>
    </source>
</evidence>
<dbReference type="FunCoup" id="A0A6I9S557">
    <property type="interactions" value="1115"/>
</dbReference>
<dbReference type="AlphaFoldDB" id="A0A6I9S557"/>
<keyword evidence="4" id="KW-0520">NAD</keyword>
<dbReference type="KEGG" id="egu:105056708"/>
<comment type="catalytic activity">
    <reaction evidence="7">
        <text>[protein]-dithiol + NADP(+) = [protein]-disulfide + NADPH + H(+)</text>
        <dbReference type="Rhea" id="RHEA:18753"/>
        <dbReference type="Rhea" id="RHEA-COMP:10593"/>
        <dbReference type="Rhea" id="RHEA-COMP:10594"/>
        <dbReference type="ChEBI" id="CHEBI:15378"/>
        <dbReference type="ChEBI" id="CHEBI:29950"/>
        <dbReference type="ChEBI" id="CHEBI:50058"/>
        <dbReference type="ChEBI" id="CHEBI:57783"/>
        <dbReference type="ChEBI" id="CHEBI:58349"/>
        <dbReference type="EC" id="1.8.1.8"/>
    </reaction>
</comment>
<sequence length="614" mass="69152">MNSSKLLLSSSKTRLRERERERKYIRWKRMAAVGDEDNGASDGGECHDLKSILAGDERDFLIHNNGDQVKIANLEGKTVGLYFSASWCPPCRGFTPKLIETYGELSSEGKDFEVVFVSGDRDEDSFNGYFSKMPWLAIPFSDSKARDRLDELFKVRGIPHLVILGARGEVLNEKGVPAVREYGSEGYPFTPEKINKLKEDEEAAKREQTLQTVLVSPSRDYLISNDGNKVSVSELEGKIVCLYFTINGMKPCDEFTLVLGKIYRKLKERGESFEVVMVSLDDEESSFKGGFATMPWLAIPFQDKSCGKLVRYFELRTVPTLVVLGADGKTLHSNIAEVVEEHGEEAWEGFPFSQDKMDMLAEKAKAKLEAQTLESLLVSGELDYVIGKDGVKVPVSELIGKNILLYFSAKWCGPCRAFLPKLVEEYNKIKEKDSAFELVFVSSDRDQNSFEDFFSGMPWLALPFGDERKKTLSRLFKIRGIPSLVAIGPTGKTVTTDARHLLMIHGADAYPFTEERIKELEDQIEEMAKGWPEKLKHELHEEHELVLTRCGEYGCDGCNGLGGKWSYRCTECNFDLHPRCALVENREKGGEEHSEEQGKTKEGYVCDGDVCRKA</sequence>
<dbReference type="InterPro" id="IPR017937">
    <property type="entry name" value="Thioredoxin_CS"/>
</dbReference>
<dbReference type="Gene3D" id="3.40.30.10">
    <property type="entry name" value="Glutaredoxin"/>
    <property type="match status" value="3"/>
</dbReference>
<dbReference type="InterPro" id="IPR045870">
    <property type="entry name" value="TryX_NRX_thioredoxin_dom"/>
</dbReference>
<dbReference type="GeneID" id="105056708"/>
<dbReference type="InterPro" id="IPR046349">
    <property type="entry name" value="C1-like_sf"/>
</dbReference>
<dbReference type="GO" id="GO:0004791">
    <property type="term" value="F:thioredoxin-disulfide reductase (NADPH) activity"/>
    <property type="evidence" value="ECO:0007669"/>
    <property type="project" value="InterPro"/>
</dbReference>
<evidence type="ECO:0000313" key="10">
    <source>
        <dbReference type="RefSeq" id="XP_010937316.1"/>
    </source>
</evidence>
<reference evidence="10" key="1">
    <citation type="submission" date="2025-08" db="UniProtKB">
        <authorList>
            <consortium name="RefSeq"/>
        </authorList>
    </citation>
    <scope>IDENTIFICATION</scope>
</reference>
<dbReference type="InterPro" id="IPR036249">
    <property type="entry name" value="Thioredoxin-like_sf"/>
</dbReference>
<keyword evidence="3" id="KW-0560">Oxidoreductase</keyword>
<dbReference type="SUPFAM" id="SSF52833">
    <property type="entry name" value="Thioredoxin-like"/>
    <property type="match status" value="3"/>
</dbReference>
<keyword evidence="9" id="KW-1185">Reference proteome</keyword>
<dbReference type="EC" id="1.8.1.8" evidence="1"/>
<evidence type="ECO:0000256" key="7">
    <source>
        <dbReference type="ARBA" id="ARBA00047804"/>
    </source>
</evidence>
<comment type="catalytic activity">
    <reaction evidence="6">
        <text>[protein]-dithiol + NAD(+) = [protein]-disulfide + NADH + H(+)</text>
        <dbReference type="Rhea" id="RHEA:18749"/>
        <dbReference type="Rhea" id="RHEA-COMP:10593"/>
        <dbReference type="Rhea" id="RHEA-COMP:10594"/>
        <dbReference type="ChEBI" id="CHEBI:15378"/>
        <dbReference type="ChEBI" id="CHEBI:29950"/>
        <dbReference type="ChEBI" id="CHEBI:50058"/>
        <dbReference type="ChEBI" id="CHEBI:57540"/>
        <dbReference type="ChEBI" id="CHEBI:57945"/>
        <dbReference type="EC" id="1.8.1.8"/>
    </reaction>
</comment>
<evidence type="ECO:0000256" key="1">
    <source>
        <dbReference type="ARBA" id="ARBA00012612"/>
    </source>
</evidence>
<dbReference type="Pfam" id="PF13905">
    <property type="entry name" value="Thioredoxin_8"/>
    <property type="match status" value="3"/>
</dbReference>
<comment type="similarity">
    <text evidence="5">Belongs to the nucleoredoxin family.</text>
</comment>
<dbReference type="PANTHER" id="PTHR13871">
    <property type="entry name" value="THIOREDOXIN"/>
    <property type="match status" value="1"/>
</dbReference>
<evidence type="ECO:0000256" key="6">
    <source>
        <dbReference type="ARBA" id="ARBA00047388"/>
    </source>
</evidence>
<dbReference type="InterPro" id="IPR013766">
    <property type="entry name" value="Thioredoxin_domain"/>
</dbReference>
<accession>A0A6I9S557</accession>
<dbReference type="InterPro" id="IPR012336">
    <property type="entry name" value="Thioredoxin-like_fold"/>
</dbReference>
<protein>
    <recommendedName>
        <fullName evidence="1">protein-disulfide reductase</fullName>
        <ecNumber evidence="1">1.8.1.8</ecNumber>
    </recommendedName>
</protein>
<feature type="domain" description="Thioredoxin" evidence="8">
    <location>
        <begin position="362"/>
        <end position="522"/>
    </location>
</feature>
<name>A0A6I9S557_ELAGV</name>
<evidence type="ECO:0000313" key="9">
    <source>
        <dbReference type="Proteomes" id="UP000504607"/>
    </source>
</evidence>
<dbReference type="OrthoDB" id="409136at2759"/>
<evidence type="ECO:0000256" key="4">
    <source>
        <dbReference type="ARBA" id="ARBA00023027"/>
    </source>
</evidence>
<dbReference type="FunFam" id="3.40.30.10:FF:000450">
    <property type="entry name" value="Probable nucleoredoxin 1"/>
    <property type="match status" value="1"/>
</dbReference>
<feature type="domain" description="Thioredoxin" evidence="8">
    <location>
        <begin position="49"/>
        <end position="205"/>
    </location>
</feature>
<dbReference type="InParanoid" id="A0A6I9S557"/>